<sequence length="177" mass="19592">IATICIFSVFLFAASAYKLSEDDYKLDALVDAQFKGNAEEAILVGQILRVAAQDISQSHEEGLETEEYSQRGFWAKVKEGIKKAALKVKGFFKMVGKEVKESAKEVANAAAKAALEAAKQKAKEKALVLVNKMFDQTAATYSLEVSENNADFVKYFCERMDTVGQRLIEHGENRLAQ</sequence>
<evidence type="ECO:0000313" key="2">
    <source>
        <dbReference type="EMBL" id="JAU02489.1"/>
    </source>
</evidence>
<reference evidence="2" key="1">
    <citation type="submission" date="2016-09" db="EMBL/GenBank/DDBJ databases">
        <authorList>
            <person name="Capua I."/>
            <person name="De Benedictis P."/>
            <person name="Joannis T."/>
            <person name="Lombin L.H."/>
            <person name="Cattoli G."/>
        </authorList>
    </citation>
    <scope>NUCLEOTIDE SEQUENCE</scope>
</reference>
<proteinExistence type="evidence at transcript level"/>
<accession>A0A1E1XT55</accession>
<protein>
    <submittedName>
        <fullName evidence="2">Putative secreted protein</fullName>
    </submittedName>
</protein>
<dbReference type="EMBL" id="GFAA01000946">
    <property type="protein sequence ID" value="JAU02489.1"/>
    <property type="molecule type" value="mRNA"/>
</dbReference>
<feature type="non-terminal residue" evidence="2">
    <location>
        <position position="1"/>
    </location>
</feature>
<evidence type="ECO:0000256" key="1">
    <source>
        <dbReference type="SAM" id="SignalP"/>
    </source>
</evidence>
<dbReference type="AlphaFoldDB" id="A0A1E1XT55"/>
<reference evidence="2" key="2">
    <citation type="journal article" date="2017" name="Front. Cell. Infect. Microbiol.">
        <title>Analysis of the Salivary Gland Transcriptome of Unfed and Partially Fed Amblyomma sculptum Ticks and Descriptive Proteome of the Saliva.</title>
        <authorList>
            <person name="Esteves E."/>
            <person name="Maruyama S.R."/>
            <person name="Kawahara R."/>
            <person name="Fujita A."/>
            <person name="Martins L.A."/>
            <person name="Righi A.A."/>
            <person name="Costa F.B."/>
            <person name="Palmisano G."/>
            <person name="Labruna M.B."/>
            <person name="Sa-Nunes A."/>
            <person name="Ribeiro J.M.C."/>
            <person name="Fogaca A.C."/>
        </authorList>
    </citation>
    <scope>NUCLEOTIDE SEQUENCE</scope>
</reference>
<feature type="signal peptide" evidence="1">
    <location>
        <begin position="1"/>
        <end position="16"/>
    </location>
</feature>
<name>A0A1E1XT55_AMBSC</name>
<organism evidence="2">
    <name type="scientific">Amblyomma sculptum</name>
    <name type="common">Tick</name>
    <dbReference type="NCBI Taxonomy" id="1581419"/>
    <lineage>
        <taxon>Eukaryota</taxon>
        <taxon>Metazoa</taxon>
        <taxon>Ecdysozoa</taxon>
        <taxon>Arthropoda</taxon>
        <taxon>Chelicerata</taxon>
        <taxon>Arachnida</taxon>
        <taxon>Acari</taxon>
        <taxon>Parasitiformes</taxon>
        <taxon>Ixodida</taxon>
        <taxon>Ixodoidea</taxon>
        <taxon>Ixodidae</taxon>
        <taxon>Amblyomminae</taxon>
        <taxon>Amblyomma</taxon>
    </lineage>
</organism>
<keyword evidence="1" id="KW-0732">Signal</keyword>
<feature type="chain" id="PRO_5009116298" evidence="1">
    <location>
        <begin position="17"/>
        <end position="177"/>
    </location>
</feature>